<proteinExistence type="predicted"/>
<dbReference type="InterPro" id="IPR002075">
    <property type="entry name" value="NTF2_dom"/>
</dbReference>
<dbReference type="InterPro" id="IPR012677">
    <property type="entry name" value="Nucleotide-bd_a/b_plait_sf"/>
</dbReference>
<feature type="compositionally biased region" description="Low complexity" evidence="3">
    <location>
        <begin position="345"/>
        <end position="375"/>
    </location>
</feature>
<dbReference type="CDD" id="cd00590">
    <property type="entry name" value="RRM_SF"/>
    <property type="match status" value="1"/>
</dbReference>
<feature type="compositionally biased region" description="Basic and acidic residues" evidence="3">
    <location>
        <begin position="429"/>
        <end position="438"/>
    </location>
</feature>
<dbReference type="InterPro" id="IPR032710">
    <property type="entry name" value="NTF2-like_dom_sf"/>
</dbReference>
<protein>
    <submittedName>
        <fullName evidence="6">NTF2 and RRM domain protein</fullName>
    </submittedName>
</protein>
<dbReference type="Pfam" id="PF02136">
    <property type="entry name" value="NTF2"/>
    <property type="match status" value="1"/>
</dbReference>
<name>A0A162I4N1_9EURO</name>
<evidence type="ECO:0000313" key="6">
    <source>
        <dbReference type="EMBL" id="KZZ88553.1"/>
    </source>
</evidence>
<dbReference type="EMBL" id="AZGZ01000025">
    <property type="protein sequence ID" value="KZZ88553.1"/>
    <property type="molecule type" value="Genomic_DNA"/>
</dbReference>
<feature type="compositionally biased region" description="Basic and acidic residues" evidence="3">
    <location>
        <begin position="226"/>
        <end position="258"/>
    </location>
</feature>
<feature type="region of interest" description="Disordered" evidence="3">
    <location>
        <begin position="192"/>
        <end position="379"/>
    </location>
</feature>
<evidence type="ECO:0000313" key="7">
    <source>
        <dbReference type="Proteomes" id="UP000242877"/>
    </source>
</evidence>
<dbReference type="InterPro" id="IPR018222">
    <property type="entry name" value="Nuclear_transport_factor_2_euk"/>
</dbReference>
<dbReference type="VEuPathDB" id="FungiDB:AAP_04876"/>
<dbReference type="GO" id="GO:0005829">
    <property type="term" value="C:cytosol"/>
    <property type="evidence" value="ECO:0007669"/>
    <property type="project" value="TreeGrafter"/>
</dbReference>
<keyword evidence="7" id="KW-1185">Reference proteome</keyword>
<feature type="domain" description="NTF2" evidence="5">
    <location>
        <begin position="66"/>
        <end position="181"/>
    </location>
</feature>
<reference evidence="6 7" key="1">
    <citation type="journal article" date="2016" name="Genome Biol. Evol.">
        <title>Divergent and convergent evolution of fungal pathogenicity.</title>
        <authorList>
            <person name="Shang Y."/>
            <person name="Xiao G."/>
            <person name="Zheng P."/>
            <person name="Cen K."/>
            <person name="Zhan S."/>
            <person name="Wang C."/>
        </authorList>
    </citation>
    <scope>NUCLEOTIDE SEQUENCE [LARGE SCALE GENOMIC DNA]</scope>
    <source>
        <strain evidence="6 7">ARSEF 7405</strain>
    </source>
</reference>
<dbReference type="PROSITE" id="PS50177">
    <property type="entry name" value="NTF2_DOMAIN"/>
    <property type="match status" value="1"/>
</dbReference>
<dbReference type="Gene3D" id="3.30.70.330">
    <property type="match status" value="1"/>
</dbReference>
<organism evidence="6 7">
    <name type="scientific">Ascosphaera apis ARSEF 7405</name>
    <dbReference type="NCBI Taxonomy" id="392613"/>
    <lineage>
        <taxon>Eukaryota</taxon>
        <taxon>Fungi</taxon>
        <taxon>Dikarya</taxon>
        <taxon>Ascomycota</taxon>
        <taxon>Pezizomycotina</taxon>
        <taxon>Eurotiomycetes</taxon>
        <taxon>Eurotiomycetidae</taxon>
        <taxon>Onygenales</taxon>
        <taxon>Ascosphaeraceae</taxon>
        <taxon>Ascosphaera</taxon>
    </lineage>
</organism>
<dbReference type="GO" id="GO:0034517">
    <property type="term" value="P:ribophagy"/>
    <property type="evidence" value="ECO:0007669"/>
    <property type="project" value="TreeGrafter"/>
</dbReference>
<feature type="compositionally biased region" description="Low complexity" evidence="3">
    <location>
        <begin position="439"/>
        <end position="451"/>
    </location>
</feature>
<dbReference type="InterPro" id="IPR000504">
    <property type="entry name" value="RRM_dom"/>
</dbReference>
<dbReference type="OrthoDB" id="339151at2759"/>
<gene>
    <name evidence="6" type="ORF">AAP_04876</name>
</gene>
<dbReference type="Gene3D" id="3.10.450.50">
    <property type="match status" value="1"/>
</dbReference>
<feature type="compositionally biased region" description="Polar residues" evidence="3">
    <location>
        <begin position="452"/>
        <end position="462"/>
    </location>
</feature>
<feature type="compositionally biased region" description="Basic and acidic residues" evidence="3">
    <location>
        <begin position="307"/>
        <end position="329"/>
    </location>
</feature>
<feature type="compositionally biased region" description="Basic residues" evidence="3">
    <location>
        <begin position="28"/>
        <end position="52"/>
    </location>
</feature>
<dbReference type="InterPro" id="IPR039539">
    <property type="entry name" value="Ras_GTPase_bind_prot"/>
</dbReference>
<evidence type="ECO:0000256" key="1">
    <source>
        <dbReference type="ARBA" id="ARBA00022884"/>
    </source>
</evidence>
<feature type="region of interest" description="Disordered" evidence="3">
    <location>
        <begin position="391"/>
        <end position="503"/>
    </location>
</feature>
<dbReference type="PROSITE" id="PS50102">
    <property type="entry name" value="RRM"/>
    <property type="match status" value="1"/>
</dbReference>
<dbReference type="GO" id="GO:1990861">
    <property type="term" value="C:Ubp3-Bre5 deubiquitination complex"/>
    <property type="evidence" value="ECO:0007669"/>
    <property type="project" value="TreeGrafter"/>
</dbReference>
<feature type="region of interest" description="Disordered" evidence="3">
    <location>
        <begin position="1"/>
        <end position="58"/>
    </location>
</feature>
<dbReference type="FunFam" id="3.10.450.50:FF:000003">
    <property type="entry name" value="Nuclear transport factor 2 family protein"/>
    <property type="match status" value="1"/>
</dbReference>
<dbReference type="Proteomes" id="UP000242877">
    <property type="component" value="Unassembled WGS sequence"/>
</dbReference>
<dbReference type="SUPFAM" id="SSF54928">
    <property type="entry name" value="RNA-binding domain, RBD"/>
    <property type="match status" value="1"/>
</dbReference>
<dbReference type="GO" id="GO:0003729">
    <property type="term" value="F:mRNA binding"/>
    <property type="evidence" value="ECO:0007669"/>
    <property type="project" value="TreeGrafter"/>
</dbReference>
<dbReference type="GO" id="GO:1990904">
    <property type="term" value="C:ribonucleoprotein complex"/>
    <property type="evidence" value="ECO:0007669"/>
    <property type="project" value="TreeGrafter"/>
</dbReference>
<dbReference type="CDD" id="cd00780">
    <property type="entry name" value="NTF2"/>
    <property type="match status" value="1"/>
</dbReference>
<keyword evidence="1 2" id="KW-0694">RNA-binding</keyword>
<dbReference type="InterPro" id="IPR035979">
    <property type="entry name" value="RBD_domain_sf"/>
</dbReference>
<comment type="caution">
    <text evidence="6">The sequence shown here is derived from an EMBL/GenBank/DDBJ whole genome shotgun (WGS) entry which is preliminary data.</text>
</comment>
<dbReference type="GO" id="GO:0016579">
    <property type="term" value="P:protein deubiquitination"/>
    <property type="evidence" value="ECO:0007669"/>
    <property type="project" value="TreeGrafter"/>
</dbReference>
<dbReference type="AlphaFoldDB" id="A0A162I4N1"/>
<feature type="region of interest" description="Disordered" evidence="3">
    <location>
        <begin position="566"/>
        <end position="619"/>
    </location>
</feature>
<accession>A0A162I4N1</accession>
<feature type="compositionally biased region" description="Low complexity" evidence="3">
    <location>
        <begin position="192"/>
        <end position="201"/>
    </location>
</feature>
<dbReference type="Pfam" id="PF00076">
    <property type="entry name" value="RRM_1"/>
    <property type="match status" value="1"/>
</dbReference>
<dbReference type="PANTHER" id="PTHR10693">
    <property type="entry name" value="RAS GTPASE-ACTIVATING PROTEIN-BINDING PROTEIN"/>
    <property type="match status" value="1"/>
</dbReference>
<feature type="compositionally biased region" description="Gly residues" evidence="3">
    <location>
        <begin position="474"/>
        <end position="487"/>
    </location>
</feature>
<evidence type="ECO:0000256" key="3">
    <source>
        <dbReference type="SAM" id="MobiDB-lite"/>
    </source>
</evidence>
<dbReference type="SMART" id="SM00360">
    <property type="entry name" value="RRM"/>
    <property type="match status" value="1"/>
</dbReference>
<feature type="domain" description="RRM" evidence="4">
    <location>
        <begin position="506"/>
        <end position="577"/>
    </location>
</feature>
<feature type="compositionally biased region" description="Low complexity" evidence="3">
    <location>
        <begin position="391"/>
        <end position="414"/>
    </location>
</feature>
<dbReference type="SUPFAM" id="SSF54427">
    <property type="entry name" value="NTF2-like"/>
    <property type="match status" value="1"/>
</dbReference>
<evidence type="ECO:0000259" key="5">
    <source>
        <dbReference type="PROSITE" id="PS50177"/>
    </source>
</evidence>
<feature type="compositionally biased region" description="Basic and acidic residues" evidence="3">
    <location>
        <begin position="275"/>
        <end position="291"/>
    </location>
</feature>
<dbReference type="PANTHER" id="PTHR10693:SF20">
    <property type="entry name" value="AT27578P"/>
    <property type="match status" value="1"/>
</dbReference>
<evidence type="ECO:0000256" key="2">
    <source>
        <dbReference type="PROSITE-ProRule" id="PRU00176"/>
    </source>
</evidence>
<evidence type="ECO:0000259" key="4">
    <source>
        <dbReference type="PROSITE" id="PS50102"/>
    </source>
</evidence>
<sequence length="619" mass="67048">MATDPLYQHQQQFPAPSHFDPAVMDGKHFHHQQQQQHHHQPQHQQPHHPHSHYHQESPVTHTQDQIGWYFVEQYYTTLSREPERLHLYYNKPSQFCFGNEAEKVTVAVGLSEIQSRIRSLDFRSCKVRVLNVDAQGSFDNILVIVIGEISNDGQPSRKFVQTFVLAQQPNGYFVLNDVFRYLKDEEEEEVDVAAAPVAVPEQQNEAVTAEKPVEEQQTPAPVAPVEKVEEKKEEKEEVKETEAEEKKNAEHINAEQKAAEPQAEDLTTSGATEAVDEKLAEEEKKEEKNVAEDEQPKEEAAAAVPAAEDKKEDSEEKPVETENKEAPKEQEEEQSSPGIKEPEHTPAAVDTAPTEAAPAPAAAPAQSAKQQEKPAAPVPKVPMSWANIASKNKAASAAVPAVPIVPVKAPSAPTAEKKEETATPAATPAKKDEKKEKPAANGAAKPAAPAPSTASGEWQTVAGNEHHVRRQSTRGGGAGGLGRGGAAAGEASSAAPHNVTDSENNTFAYIKNVNEKVDAALLKATLSKYGPIKDFDVSRPKNCAFVEFGTPAAYRAAVAANPHTIGSEQITVESRRFRNTAGPGSNGRPRGDRGSGGRGGMKNFPRSGRSGQGPKRTTA</sequence>